<name>A0A7W5DRE6_9PORP</name>
<dbReference type="InterPro" id="IPR011032">
    <property type="entry name" value="GroES-like_sf"/>
</dbReference>
<dbReference type="InterPro" id="IPR020818">
    <property type="entry name" value="Chaperonin_GroES"/>
</dbReference>
<dbReference type="EMBL" id="JACHYB010000001">
    <property type="protein sequence ID" value="MBB3187164.1"/>
    <property type="molecule type" value="Genomic_DNA"/>
</dbReference>
<dbReference type="InterPro" id="IPR037124">
    <property type="entry name" value="Chaperonin_GroES_sf"/>
</dbReference>
<dbReference type="RefSeq" id="WP_183412962.1">
    <property type="nucleotide sequence ID" value="NZ_JACHYB010000001.1"/>
</dbReference>
<comment type="function">
    <text evidence="3">Together with the chaperonin GroEL, plays an essential role in assisting protein folding. The GroEL-GroES system forms a nano-cage that allows encapsulation of the non-native substrate proteins and provides a physical environment optimized to promote and accelerate protein folding. GroES binds to the apical surface of the GroEL ring, thereby capping the opening of the GroEL channel.</text>
</comment>
<dbReference type="GO" id="GO:0044183">
    <property type="term" value="F:protein folding chaperone"/>
    <property type="evidence" value="ECO:0007669"/>
    <property type="project" value="InterPro"/>
</dbReference>
<evidence type="ECO:0000256" key="3">
    <source>
        <dbReference type="RuleBase" id="RU000535"/>
    </source>
</evidence>
<comment type="subunit">
    <text evidence="3">Heptamer of 7 subunits arranged in a ring.</text>
</comment>
<accession>A0A7W5DRE6</accession>
<keyword evidence="5" id="KW-1185">Reference proteome</keyword>
<comment type="caution">
    <text evidence="4">The sequence shown here is derived from an EMBL/GenBank/DDBJ whole genome shotgun (WGS) entry which is preliminary data.</text>
</comment>
<dbReference type="GO" id="GO:0046872">
    <property type="term" value="F:metal ion binding"/>
    <property type="evidence" value="ECO:0007669"/>
    <property type="project" value="TreeGrafter"/>
</dbReference>
<dbReference type="Pfam" id="PF00166">
    <property type="entry name" value="Cpn10"/>
    <property type="match status" value="1"/>
</dbReference>
<evidence type="ECO:0000313" key="5">
    <source>
        <dbReference type="Proteomes" id="UP000544222"/>
    </source>
</evidence>
<organism evidence="4 5">
    <name type="scientific">Microbacter margulisiae</name>
    <dbReference type="NCBI Taxonomy" id="1350067"/>
    <lineage>
        <taxon>Bacteria</taxon>
        <taxon>Pseudomonadati</taxon>
        <taxon>Bacteroidota</taxon>
        <taxon>Bacteroidia</taxon>
        <taxon>Bacteroidales</taxon>
        <taxon>Porphyromonadaceae</taxon>
        <taxon>Microbacter</taxon>
    </lineage>
</organism>
<evidence type="ECO:0000256" key="1">
    <source>
        <dbReference type="ARBA" id="ARBA00006975"/>
    </source>
</evidence>
<dbReference type="Proteomes" id="UP000544222">
    <property type="component" value="Unassembled WGS sequence"/>
</dbReference>
<evidence type="ECO:0000313" key="4">
    <source>
        <dbReference type="EMBL" id="MBB3187164.1"/>
    </source>
</evidence>
<dbReference type="FunFam" id="2.30.33.40:FF:000001">
    <property type="entry name" value="10 kDa chaperonin"/>
    <property type="match status" value="1"/>
</dbReference>
<dbReference type="GO" id="GO:0051082">
    <property type="term" value="F:unfolded protein binding"/>
    <property type="evidence" value="ECO:0007669"/>
    <property type="project" value="TreeGrafter"/>
</dbReference>
<reference evidence="4 5" key="1">
    <citation type="submission" date="2020-08" db="EMBL/GenBank/DDBJ databases">
        <title>Genomic Encyclopedia of Type Strains, Phase IV (KMG-IV): sequencing the most valuable type-strain genomes for metagenomic binning, comparative biology and taxonomic classification.</title>
        <authorList>
            <person name="Goeker M."/>
        </authorList>
    </citation>
    <scope>NUCLEOTIDE SEQUENCE [LARGE SCALE GENOMIC DNA]</scope>
    <source>
        <strain evidence="4 5">DSM 27471</strain>
    </source>
</reference>
<dbReference type="SMART" id="SM00883">
    <property type="entry name" value="Cpn10"/>
    <property type="match status" value="1"/>
</dbReference>
<dbReference type="GO" id="GO:0005524">
    <property type="term" value="F:ATP binding"/>
    <property type="evidence" value="ECO:0007669"/>
    <property type="project" value="InterPro"/>
</dbReference>
<dbReference type="Gene3D" id="2.30.33.40">
    <property type="entry name" value="GroES chaperonin"/>
    <property type="match status" value="1"/>
</dbReference>
<dbReference type="PANTHER" id="PTHR10772">
    <property type="entry name" value="10 KDA HEAT SHOCK PROTEIN"/>
    <property type="match status" value="1"/>
</dbReference>
<dbReference type="CDD" id="cd00320">
    <property type="entry name" value="cpn10"/>
    <property type="match status" value="1"/>
</dbReference>
<dbReference type="PRINTS" id="PR00297">
    <property type="entry name" value="CHAPERONIN10"/>
</dbReference>
<dbReference type="AlphaFoldDB" id="A0A7W5DRE6"/>
<keyword evidence="2 3" id="KW-0143">Chaperone</keyword>
<comment type="similarity">
    <text evidence="1 3">Belongs to the GroES chaperonin family.</text>
</comment>
<dbReference type="PANTHER" id="PTHR10772:SF63">
    <property type="entry name" value="20 KDA CHAPERONIN, CHLOROPLASTIC"/>
    <property type="match status" value="1"/>
</dbReference>
<proteinExistence type="inferred from homology"/>
<sequence length="95" mass="10612">MKELQPVNQQVVLDLSETTHEQKTASGIIIPDTAKEKSQIALIKWMGVIDNAEVKPGDMVIYKSFSGTEIEFEGSKYLILPYSDLLAKVVETEEI</sequence>
<protein>
    <recommendedName>
        <fullName evidence="3">10 kDa chaperonin</fullName>
    </recommendedName>
</protein>
<dbReference type="SUPFAM" id="SSF50129">
    <property type="entry name" value="GroES-like"/>
    <property type="match status" value="1"/>
</dbReference>
<evidence type="ECO:0000256" key="2">
    <source>
        <dbReference type="ARBA" id="ARBA00023186"/>
    </source>
</evidence>
<gene>
    <name evidence="4" type="ORF">FHX64_001327</name>
</gene>
<dbReference type="GO" id="GO:0051087">
    <property type="term" value="F:protein-folding chaperone binding"/>
    <property type="evidence" value="ECO:0007669"/>
    <property type="project" value="TreeGrafter"/>
</dbReference>